<name>I0CEF9_9ACTN</name>
<evidence type="ECO:0000313" key="2">
    <source>
        <dbReference type="EMBL" id="AFH75172.1"/>
    </source>
</evidence>
<keyword evidence="2" id="KW-0614">Plasmid</keyword>
<accession>I0CEF9</accession>
<feature type="compositionally biased region" description="Basic and acidic residues" evidence="1">
    <location>
        <begin position="7"/>
        <end position="21"/>
    </location>
</feature>
<dbReference type="EMBL" id="JQ340175">
    <property type="protein sequence ID" value="AFH75172.1"/>
    <property type="molecule type" value="Genomic_DNA"/>
</dbReference>
<sequence>MQYTAADYRRKAENAITDHRNGRNHNGLTEANIYAQLALGLAIENAETLPAGITLTPPTRHSN</sequence>
<evidence type="ECO:0000256" key="1">
    <source>
        <dbReference type="SAM" id="MobiDB-lite"/>
    </source>
</evidence>
<protein>
    <submittedName>
        <fullName evidence="2">Uncharacterized protein</fullName>
    </submittedName>
</protein>
<dbReference type="RefSeq" id="WP_015060986.1">
    <property type="nucleotide sequence ID" value="NC_019307.1"/>
</dbReference>
<organism evidence="2">
    <name type="scientific">Streptomyces sp. W75</name>
    <dbReference type="NCBI Taxonomy" id="1170711"/>
    <lineage>
        <taxon>Bacteria</taxon>
        <taxon>Bacillati</taxon>
        <taxon>Actinomycetota</taxon>
        <taxon>Actinomycetes</taxon>
        <taxon>Kitasatosporales</taxon>
        <taxon>Streptomycetaceae</taxon>
        <taxon>Streptomyces</taxon>
    </lineage>
</organism>
<geneLocation type="plasmid" evidence="2">
    <name>pCQ4</name>
</geneLocation>
<feature type="region of interest" description="Disordered" evidence="1">
    <location>
        <begin position="1"/>
        <end position="26"/>
    </location>
</feature>
<reference evidence="2" key="1">
    <citation type="submission" date="2011-12" db="EMBL/GenBank/DDBJ databases">
        <title>Complete nucleotide sequence of Streptomyces circular plasmid pCQ4.</title>
        <authorList>
            <person name="Cheng Q."/>
            <person name="Tian X."/>
            <person name="Qin Z."/>
        </authorList>
    </citation>
    <scope>NUCLEOTIDE SEQUENCE</scope>
    <source>
        <strain evidence="2">W75</strain>
        <plasmid evidence="2">pCQ4</plasmid>
    </source>
</reference>
<dbReference type="AlphaFoldDB" id="I0CEF9"/>
<proteinExistence type="predicted"/>
<gene>
    <name evidence="2" type="ORF">pCQ4.47</name>
</gene>